<dbReference type="EMBL" id="BGPR01132603">
    <property type="protein sequence ID" value="GBN49410.1"/>
    <property type="molecule type" value="Genomic_DNA"/>
</dbReference>
<proteinExistence type="predicted"/>
<keyword evidence="4" id="KW-1185">Reference proteome</keyword>
<evidence type="ECO:0000256" key="1">
    <source>
        <dbReference type="SAM" id="MobiDB-lite"/>
    </source>
</evidence>
<dbReference type="Proteomes" id="UP000499080">
    <property type="component" value="Unassembled WGS sequence"/>
</dbReference>
<dbReference type="OrthoDB" id="6470299at2759"/>
<dbReference type="EMBL" id="BGPR01132608">
    <property type="protein sequence ID" value="GBN49426.1"/>
    <property type="molecule type" value="Genomic_DNA"/>
</dbReference>
<name>A0A4Y2PFZ4_ARAVE</name>
<reference evidence="2 4" key="1">
    <citation type="journal article" date="2019" name="Sci. Rep.">
        <title>Orb-weaving spider Araneus ventricosus genome elucidates the spidroin gene catalogue.</title>
        <authorList>
            <person name="Kono N."/>
            <person name="Nakamura H."/>
            <person name="Ohtoshi R."/>
            <person name="Moran D.A.P."/>
            <person name="Shinohara A."/>
            <person name="Yoshida Y."/>
            <person name="Fujiwara M."/>
            <person name="Mori M."/>
            <person name="Tomita M."/>
            <person name="Arakawa K."/>
        </authorList>
    </citation>
    <scope>NUCLEOTIDE SEQUENCE [LARGE SCALE GENOMIC DNA]</scope>
</reference>
<sequence length="105" mass="11899">MLGSWRIPLAICSMLMTATEHPTTRSTDVTSENRVPRNKSNSQEHMSVCSTPFDDRDQLLWIIRGQAIDGLWKGDHSRCQSDVKEWTADLCGANPQSHFDTHETL</sequence>
<evidence type="ECO:0000313" key="4">
    <source>
        <dbReference type="Proteomes" id="UP000499080"/>
    </source>
</evidence>
<organism evidence="2 4">
    <name type="scientific">Araneus ventricosus</name>
    <name type="common">Orbweaver spider</name>
    <name type="synonym">Epeira ventricosa</name>
    <dbReference type="NCBI Taxonomy" id="182803"/>
    <lineage>
        <taxon>Eukaryota</taxon>
        <taxon>Metazoa</taxon>
        <taxon>Ecdysozoa</taxon>
        <taxon>Arthropoda</taxon>
        <taxon>Chelicerata</taxon>
        <taxon>Arachnida</taxon>
        <taxon>Araneae</taxon>
        <taxon>Araneomorphae</taxon>
        <taxon>Entelegynae</taxon>
        <taxon>Araneoidea</taxon>
        <taxon>Araneidae</taxon>
        <taxon>Araneus</taxon>
    </lineage>
</organism>
<protein>
    <submittedName>
        <fullName evidence="2">Uncharacterized protein</fullName>
    </submittedName>
</protein>
<feature type="region of interest" description="Disordered" evidence="1">
    <location>
        <begin position="21"/>
        <end position="50"/>
    </location>
</feature>
<comment type="caution">
    <text evidence="2">The sequence shown here is derived from an EMBL/GenBank/DDBJ whole genome shotgun (WGS) entry which is preliminary data.</text>
</comment>
<dbReference type="AlphaFoldDB" id="A0A4Y2PFZ4"/>
<evidence type="ECO:0000313" key="2">
    <source>
        <dbReference type="EMBL" id="GBN49410.1"/>
    </source>
</evidence>
<evidence type="ECO:0000313" key="3">
    <source>
        <dbReference type="EMBL" id="GBN49426.1"/>
    </source>
</evidence>
<gene>
    <name evidence="2" type="ORF">AVEN_255978_1</name>
    <name evidence="3" type="ORF">AVEN_60334_1</name>
</gene>
<accession>A0A4Y2PFZ4</accession>